<evidence type="ECO:0000313" key="3">
    <source>
        <dbReference type="Proteomes" id="UP000297777"/>
    </source>
</evidence>
<evidence type="ECO:0000256" key="1">
    <source>
        <dbReference type="SAM" id="SignalP"/>
    </source>
</evidence>
<gene>
    <name evidence="2" type="ORF">BTUL_0354g00040</name>
</gene>
<dbReference type="Proteomes" id="UP000297777">
    <property type="component" value="Unassembled WGS sequence"/>
</dbReference>
<feature type="signal peptide" evidence="1">
    <location>
        <begin position="1"/>
        <end position="25"/>
    </location>
</feature>
<reference evidence="2 3" key="1">
    <citation type="submission" date="2017-12" db="EMBL/GenBank/DDBJ databases">
        <title>Comparative genomics of Botrytis spp.</title>
        <authorList>
            <person name="Valero-Jimenez C.A."/>
            <person name="Tapia P."/>
            <person name="Veloso J."/>
            <person name="Silva-Moreno E."/>
            <person name="Staats M."/>
            <person name="Valdes J.H."/>
            <person name="Van Kan J.A.L."/>
        </authorList>
    </citation>
    <scope>NUCLEOTIDE SEQUENCE [LARGE SCALE GENOMIC DNA]</scope>
    <source>
        <strain evidence="2 3">Bt9001</strain>
    </source>
</reference>
<dbReference type="AlphaFoldDB" id="A0A4Z1E8N7"/>
<sequence length="71" mass="7677">MTTTTLPLGVCPALLCSTLLVLVSPRTKLCPIFHHASPYGPDIPRLALETWYGDSDPIQVQTVHCTVSENG</sequence>
<protein>
    <recommendedName>
        <fullName evidence="4">Secreted protein</fullName>
    </recommendedName>
</protein>
<proteinExistence type="predicted"/>
<name>A0A4Z1E8N7_9HELO</name>
<feature type="chain" id="PRO_5021457749" description="Secreted protein" evidence="1">
    <location>
        <begin position="26"/>
        <end position="71"/>
    </location>
</feature>
<keyword evidence="3" id="KW-1185">Reference proteome</keyword>
<keyword evidence="1" id="KW-0732">Signal</keyword>
<comment type="caution">
    <text evidence="2">The sequence shown here is derived from an EMBL/GenBank/DDBJ whole genome shotgun (WGS) entry which is preliminary data.</text>
</comment>
<accession>A0A4Z1E8N7</accession>
<evidence type="ECO:0008006" key="4">
    <source>
        <dbReference type="Google" id="ProtNLM"/>
    </source>
</evidence>
<dbReference type="EMBL" id="PQXH01000352">
    <property type="protein sequence ID" value="TGO06998.1"/>
    <property type="molecule type" value="Genomic_DNA"/>
</dbReference>
<evidence type="ECO:0000313" key="2">
    <source>
        <dbReference type="EMBL" id="TGO06998.1"/>
    </source>
</evidence>
<organism evidence="2 3">
    <name type="scientific">Botrytis tulipae</name>
    <dbReference type="NCBI Taxonomy" id="87230"/>
    <lineage>
        <taxon>Eukaryota</taxon>
        <taxon>Fungi</taxon>
        <taxon>Dikarya</taxon>
        <taxon>Ascomycota</taxon>
        <taxon>Pezizomycotina</taxon>
        <taxon>Leotiomycetes</taxon>
        <taxon>Helotiales</taxon>
        <taxon>Sclerotiniaceae</taxon>
        <taxon>Botrytis</taxon>
    </lineage>
</organism>